<name>A0AAX1Z4F9_CAMJU</name>
<gene>
    <name evidence="1" type="ORF">C3I27_03270</name>
</gene>
<dbReference type="AlphaFoldDB" id="A0AAX1Z4F9"/>
<reference evidence="1" key="2">
    <citation type="journal article" date="2019" name="Appl. Environ. Microbiol.">
        <title>Population genetics and characterization of Campylobacter jejuni isolates in western jackdaws and game birds in Finland.</title>
        <authorList>
            <person name="Kovanen S."/>
            <person name="Rossi M."/>
            <person name="Pohja-Mykra M."/>
            <person name="Nieminen T."/>
            <person name="Raunio-Saarnisto M."/>
            <person name="Sauvala M."/>
            <person name="Fredriksson-Ahomaa M."/>
            <person name="Hanninen M.L."/>
            <person name="Kivisto R."/>
        </authorList>
    </citation>
    <scope>NUCLEOTIDE SEQUENCE</scope>
    <source>
        <strain evidence="1">SO-26</strain>
    </source>
</reference>
<proteinExistence type="predicted"/>
<protein>
    <submittedName>
        <fullName evidence="1">Uncharacterized protein</fullName>
    </submittedName>
</protein>
<accession>A0AAX1Z4F9</accession>
<organism evidence="1 2">
    <name type="scientific">Campylobacter jejuni</name>
    <dbReference type="NCBI Taxonomy" id="197"/>
    <lineage>
        <taxon>Bacteria</taxon>
        <taxon>Pseudomonadati</taxon>
        <taxon>Campylobacterota</taxon>
        <taxon>Epsilonproteobacteria</taxon>
        <taxon>Campylobacterales</taxon>
        <taxon>Campylobacteraceae</taxon>
        <taxon>Campylobacter</taxon>
    </lineage>
</organism>
<dbReference type="Proteomes" id="UP000287197">
    <property type="component" value="Unassembled WGS sequence"/>
</dbReference>
<evidence type="ECO:0000313" key="1">
    <source>
        <dbReference type="EMBL" id="RTI48446.1"/>
    </source>
</evidence>
<evidence type="ECO:0000313" key="2">
    <source>
        <dbReference type="Proteomes" id="UP000287197"/>
    </source>
</evidence>
<sequence>MAIYDESHIGASTINNIEGSVFSEQLESFSRGKKNIKKLFKNIKLDGVSKQTIDKVKSYIKENDVDYYEVQILTELMAEDMTKNNFLRYQLEQLEKVARNWKPINRARLKDLIVQSETRLREGASVDDITDMVGDFFNNESAKGDENLMKSRGILETIQGYKKTQRLAREINTAIGEEIADIQATHIGISPQDLSTIEELLSASLDGRKIDLSEQNEQVKKALRGKIDSSGVSNVHKRVMSNKSVFSSALDSLSLENSNALRGIDSEGNKTGIDLLKLMVEKLDSIDVTNKSSKEILEELNVDDDKLSKQQRDAIDRLTKEMKELLTPEQLSQADRLRMNQKEATRTLATTVSEKAQGLKGFSKPGSVFEAFAKLGGMAGNFLGSKIKDVASFLGDFAMDRFGDRLLDRPVRPRGKPKGKGIFNFLKRGATNIGKVVASGSSSLLSMGKEALSIGKEAVSAGVSDLAKDGSEVMKAVKGESKLLGGLKAGGKLLGKLALPLTAITTAWDAGSAAIDTEAIAKATGKRPEDVTFGDRAMAGVGGVVSGLANIGTGIWNAITPESMNVDEVKPGDITQGIERLTNMLQGNGSKTDAELRAEGKEGSSTLSKFMSITPWGAAANAAKGAWNWITGDNKSAKEKAEEKNEDIKNLSDEEFAKKYSGMTKDRAVELENYKFPENKTYAINGKSVSREEYFDHPLIENHTERVSKAYLDQAFNRKDLTPDERNKIIENWKQMNANMEFSSIDEAKVRYEKMKQNLQAKSEDDGGFFETLKKTFAEIGVGISGAGTVVGPTTTNTDNSTVNNYNMQVPSQEVSLKALSMVSS</sequence>
<comment type="caution">
    <text evidence="1">The sequence shown here is derived from an EMBL/GenBank/DDBJ whole genome shotgun (WGS) entry which is preliminary data.</text>
</comment>
<dbReference type="RefSeq" id="WP_126262786.1">
    <property type="nucleotide sequence ID" value="NZ_PQZD01000003.1"/>
</dbReference>
<dbReference type="EMBL" id="PQZD01000003">
    <property type="protein sequence ID" value="RTI48446.1"/>
    <property type="molecule type" value="Genomic_DNA"/>
</dbReference>
<reference evidence="1" key="1">
    <citation type="submission" date="2018-01" db="EMBL/GenBank/DDBJ databases">
        <authorList>
            <person name="Kovanen S."/>
            <person name="Nieminen T."/>
            <person name="Pohja-Mykra M."/>
            <person name="Raunio-Saarnisto M."/>
            <person name="Sauvala M."/>
            <person name="Fredriksson-Ahomaa M."/>
            <person name="Hanninen M.-L."/>
            <person name="Kivisto R."/>
        </authorList>
    </citation>
    <scope>NUCLEOTIDE SEQUENCE</scope>
    <source>
        <strain evidence="1">SO-26</strain>
    </source>
</reference>